<protein>
    <submittedName>
        <fullName evidence="1">Uncharacterized protein</fullName>
    </submittedName>
</protein>
<dbReference type="RefSeq" id="WP_219884639.1">
    <property type="nucleotide sequence ID" value="NZ_CAWNTC010000072.1"/>
</dbReference>
<feature type="non-terminal residue" evidence="1">
    <location>
        <position position="187"/>
    </location>
</feature>
<organism evidence="1 2">
    <name type="scientific">Merismopedia glauca CCAP 1448/3</name>
    <dbReference type="NCBI Taxonomy" id="1296344"/>
    <lineage>
        <taxon>Bacteria</taxon>
        <taxon>Bacillati</taxon>
        <taxon>Cyanobacteriota</taxon>
        <taxon>Cyanophyceae</taxon>
        <taxon>Synechococcales</taxon>
        <taxon>Merismopediaceae</taxon>
        <taxon>Merismopedia</taxon>
    </lineage>
</organism>
<evidence type="ECO:0000313" key="2">
    <source>
        <dbReference type="Proteomes" id="UP000238762"/>
    </source>
</evidence>
<reference evidence="1 2" key="2">
    <citation type="submission" date="2018-03" db="EMBL/GenBank/DDBJ databases">
        <title>The ancient ancestry and fast evolution of plastids.</title>
        <authorList>
            <person name="Moore K.R."/>
            <person name="Magnabosco C."/>
            <person name="Momper L."/>
            <person name="Gold D.A."/>
            <person name="Bosak T."/>
            <person name="Fournier G.P."/>
        </authorList>
    </citation>
    <scope>NUCLEOTIDE SEQUENCE [LARGE SCALE GENOMIC DNA]</scope>
    <source>
        <strain evidence="1 2">CCAP 1448/3</strain>
    </source>
</reference>
<proteinExistence type="predicted"/>
<name>A0A2T1C250_9CYAN</name>
<dbReference type="AlphaFoldDB" id="A0A2T1C250"/>
<dbReference type="Proteomes" id="UP000238762">
    <property type="component" value="Unassembled WGS sequence"/>
</dbReference>
<accession>A0A2T1C250</accession>
<dbReference type="EMBL" id="PVWJ01000063">
    <property type="protein sequence ID" value="PSB02350.1"/>
    <property type="molecule type" value="Genomic_DNA"/>
</dbReference>
<evidence type="ECO:0000313" key="1">
    <source>
        <dbReference type="EMBL" id="PSB02350.1"/>
    </source>
</evidence>
<keyword evidence="2" id="KW-1185">Reference proteome</keyword>
<reference evidence="1 2" key="1">
    <citation type="submission" date="2018-02" db="EMBL/GenBank/DDBJ databases">
        <authorList>
            <person name="Cohen D.B."/>
            <person name="Kent A.D."/>
        </authorList>
    </citation>
    <scope>NUCLEOTIDE SEQUENCE [LARGE SCALE GENOMIC DNA]</scope>
    <source>
        <strain evidence="1 2">CCAP 1448/3</strain>
    </source>
</reference>
<gene>
    <name evidence="1" type="ORF">C7B64_13505</name>
</gene>
<comment type="caution">
    <text evidence="1">The sequence shown here is derived from an EMBL/GenBank/DDBJ whole genome shotgun (WGS) entry which is preliminary data.</text>
</comment>
<sequence length="187" mass="21315">MTLELKHFDTRLNQWVHSDNDSSNSESLIKEKLQNTLLEFFLSEQDFSFGAKDQWGKVEELYNHPEGDVLLLSSKSRLLYGSPENLPVIEKLCPDRKDRGAYGSIFLGECRHAINEKLNILVVDDATGENGGIIKPEQAFKLVGDCYGQISPELYSSLTEKKPGEEYRVVQHRFGWREGDGQDSTFR</sequence>